<reference evidence="1" key="1">
    <citation type="submission" date="2021-05" db="EMBL/GenBank/DDBJ databases">
        <authorList>
            <person name="Alioto T."/>
            <person name="Alioto T."/>
            <person name="Gomez Garrido J."/>
        </authorList>
    </citation>
    <scope>NUCLEOTIDE SEQUENCE</scope>
</reference>
<dbReference type="EMBL" id="HBUF01296946">
    <property type="protein sequence ID" value="CAG6690328.1"/>
    <property type="molecule type" value="Transcribed_RNA"/>
</dbReference>
<accession>A0A8D8XAT0</accession>
<evidence type="ECO:0000313" key="1">
    <source>
        <dbReference type="EMBL" id="CAG6690328.1"/>
    </source>
</evidence>
<dbReference type="AlphaFoldDB" id="A0A8D8XAT0"/>
<organism evidence="1">
    <name type="scientific">Cacopsylla melanoneura</name>
    <dbReference type="NCBI Taxonomy" id="428564"/>
    <lineage>
        <taxon>Eukaryota</taxon>
        <taxon>Metazoa</taxon>
        <taxon>Ecdysozoa</taxon>
        <taxon>Arthropoda</taxon>
        <taxon>Hexapoda</taxon>
        <taxon>Insecta</taxon>
        <taxon>Pterygota</taxon>
        <taxon>Neoptera</taxon>
        <taxon>Paraneoptera</taxon>
        <taxon>Hemiptera</taxon>
        <taxon>Sternorrhyncha</taxon>
        <taxon>Psylloidea</taxon>
        <taxon>Psyllidae</taxon>
        <taxon>Psyllinae</taxon>
        <taxon>Cacopsylla</taxon>
    </lineage>
</organism>
<sequence>MLSYGFKMPPPFITKKHGACGVKRLPTPGLVSSELHGSVIHSLILCMPRRILVYFLCNQDYFQYISPSQIINRFLVISGIPTAVLIPQHIHEQKTSTDSL</sequence>
<proteinExistence type="predicted"/>
<name>A0A8D8XAT0_9HEMI</name>
<protein>
    <submittedName>
        <fullName evidence="1">Uncharacterized protein</fullName>
    </submittedName>
</protein>